<comment type="caution">
    <text evidence="1">The sequence shown here is derived from an EMBL/GenBank/DDBJ whole genome shotgun (WGS) entry which is preliminary data.</text>
</comment>
<sequence length="180" mass="18747">MWEVEFQATGGQLGPELAAQVQELLTTDDPDRAGDLVVLIEAAVAPVSGGLSVDVVAVLTCVVAGLPWMRTETRPEALLLLTQIAGSAEADDKAVAASARSALAAALPLFGKIAEIGSDDEVAQSIDLMSMCSSLSEESTRRAVYFLERIVADAEGAIKASAQLELDEIMRGSRSDGQSG</sequence>
<dbReference type="RefSeq" id="WP_377184837.1">
    <property type="nucleotide sequence ID" value="NZ_JBHUOG010000002.1"/>
</dbReference>
<evidence type="ECO:0000313" key="2">
    <source>
        <dbReference type="Proteomes" id="UP001597479"/>
    </source>
</evidence>
<accession>A0ABW5VU33</accession>
<evidence type="ECO:0000313" key="1">
    <source>
        <dbReference type="EMBL" id="MFD2795092.1"/>
    </source>
</evidence>
<gene>
    <name evidence="1" type="ORF">ACFS27_16155</name>
</gene>
<name>A0ABW5VU33_9MICO</name>
<reference evidence="2" key="1">
    <citation type="journal article" date="2019" name="Int. J. Syst. Evol. Microbiol.">
        <title>The Global Catalogue of Microorganisms (GCM) 10K type strain sequencing project: providing services to taxonomists for standard genome sequencing and annotation.</title>
        <authorList>
            <consortium name="The Broad Institute Genomics Platform"/>
            <consortium name="The Broad Institute Genome Sequencing Center for Infectious Disease"/>
            <person name="Wu L."/>
            <person name="Ma J."/>
        </authorList>
    </citation>
    <scope>NUCLEOTIDE SEQUENCE [LARGE SCALE GENOMIC DNA]</scope>
    <source>
        <strain evidence="2">CCM 7044</strain>
    </source>
</reference>
<dbReference type="EMBL" id="JBHUOG010000002">
    <property type="protein sequence ID" value="MFD2795092.1"/>
    <property type="molecule type" value="Genomic_DNA"/>
</dbReference>
<dbReference type="Proteomes" id="UP001597479">
    <property type="component" value="Unassembled WGS sequence"/>
</dbReference>
<organism evidence="1 2">
    <name type="scientific">Promicromonospora vindobonensis</name>
    <dbReference type="NCBI Taxonomy" id="195748"/>
    <lineage>
        <taxon>Bacteria</taxon>
        <taxon>Bacillati</taxon>
        <taxon>Actinomycetota</taxon>
        <taxon>Actinomycetes</taxon>
        <taxon>Micrococcales</taxon>
        <taxon>Promicromonosporaceae</taxon>
        <taxon>Promicromonospora</taxon>
    </lineage>
</organism>
<keyword evidence="2" id="KW-1185">Reference proteome</keyword>
<protein>
    <submittedName>
        <fullName evidence="1">Uncharacterized protein</fullName>
    </submittedName>
</protein>
<proteinExistence type="predicted"/>